<name>A0AAV1IMH8_9CHLO</name>
<feature type="compositionally biased region" description="Low complexity" evidence="2">
    <location>
        <begin position="11"/>
        <end position="28"/>
    </location>
</feature>
<keyword evidence="5" id="KW-1185">Reference proteome</keyword>
<evidence type="ECO:0000259" key="3">
    <source>
        <dbReference type="PROSITE" id="PS00036"/>
    </source>
</evidence>
<keyword evidence="1" id="KW-0175">Coiled coil</keyword>
<dbReference type="PROSITE" id="PS00036">
    <property type="entry name" value="BZIP_BASIC"/>
    <property type="match status" value="1"/>
</dbReference>
<dbReference type="EMBL" id="CAUYUE010000017">
    <property type="protein sequence ID" value="CAK0787675.1"/>
    <property type="molecule type" value="Genomic_DNA"/>
</dbReference>
<evidence type="ECO:0000313" key="5">
    <source>
        <dbReference type="Proteomes" id="UP001314263"/>
    </source>
</evidence>
<reference evidence="4 5" key="1">
    <citation type="submission" date="2023-10" db="EMBL/GenBank/DDBJ databases">
        <authorList>
            <person name="Maclean D."/>
            <person name="Macfadyen A."/>
        </authorList>
    </citation>
    <scope>NUCLEOTIDE SEQUENCE [LARGE SCALE GENOMIC DNA]</scope>
</reference>
<feature type="compositionally biased region" description="Basic residues" evidence="2">
    <location>
        <begin position="61"/>
        <end position="72"/>
    </location>
</feature>
<feature type="region of interest" description="Disordered" evidence="2">
    <location>
        <begin position="1"/>
        <end position="72"/>
    </location>
</feature>
<dbReference type="GO" id="GO:0003700">
    <property type="term" value="F:DNA-binding transcription factor activity"/>
    <property type="evidence" value="ECO:0007669"/>
    <property type="project" value="InterPro"/>
</dbReference>
<comment type="caution">
    <text evidence="4">The sequence shown here is derived from an EMBL/GenBank/DDBJ whole genome shotgun (WGS) entry which is preliminary data.</text>
</comment>
<organism evidence="4 5">
    <name type="scientific">Coccomyxa viridis</name>
    <dbReference type="NCBI Taxonomy" id="1274662"/>
    <lineage>
        <taxon>Eukaryota</taxon>
        <taxon>Viridiplantae</taxon>
        <taxon>Chlorophyta</taxon>
        <taxon>core chlorophytes</taxon>
        <taxon>Trebouxiophyceae</taxon>
        <taxon>Trebouxiophyceae incertae sedis</taxon>
        <taxon>Coccomyxaceae</taxon>
        <taxon>Coccomyxa</taxon>
    </lineage>
</organism>
<accession>A0AAV1IMH8</accession>
<evidence type="ECO:0000313" key="4">
    <source>
        <dbReference type="EMBL" id="CAK0787675.1"/>
    </source>
</evidence>
<gene>
    <name evidence="4" type="ORF">CVIRNUC_010897</name>
</gene>
<dbReference type="AlphaFoldDB" id="A0AAV1IMH8"/>
<evidence type="ECO:0000256" key="1">
    <source>
        <dbReference type="SAM" id="Coils"/>
    </source>
</evidence>
<proteinExistence type="predicted"/>
<feature type="coiled-coil region" evidence="1">
    <location>
        <begin position="83"/>
        <end position="117"/>
    </location>
</feature>
<dbReference type="Proteomes" id="UP001314263">
    <property type="component" value="Unassembled WGS sequence"/>
</dbReference>
<evidence type="ECO:0000256" key="2">
    <source>
        <dbReference type="SAM" id="MobiDB-lite"/>
    </source>
</evidence>
<sequence length="335" mass="37173">MAGPGPSLQVQPWPQQSPDASQQQSVPQWLGQQGSFLSSSASLDAEESSATAAGVSASERRPRRRRKSEAWRARNRLAQKKFRQREKEKRGSQEAKLKELREEVEALQQRQALLQKALSAASAAFSGPAAGAALPLSLEVAQVALTRQELEQLQPGDIAEIWKDMTRRMSLYLPEARRNPLGRIARQVEALGYEAVQLLWALANTNPCALTMFEGMDVEACGQEPDQGRQWPWQSVLEQLQLSEQQCDAMHAAHSAVLVQLRELFEARKSLSTRLQALGLQEKGFGIGATRRLARDIASNVEAAFACKATHEIRAWMQASTIRCHSLCPHTSFKQ</sequence>
<feature type="compositionally biased region" description="Low complexity" evidence="2">
    <location>
        <begin position="35"/>
        <end position="57"/>
    </location>
</feature>
<dbReference type="CDD" id="cd14686">
    <property type="entry name" value="bZIP"/>
    <property type="match status" value="1"/>
</dbReference>
<protein>
    <recommendedName>
        <fullName evidence="3">BZIP domain-containing protein</fullName>
    </recommendedName>
</protein>
<feature type="domain" description="BZIP" evidence="3">
    <location>
        <begin position="72"/>
        <end position="85"/>
    </location>
</feature>
<dbReference type="InterPro" id="IPR004827">
    <property type="entry name" value="bZIP"/>
</dbReference>